<dbReference type="InterPro" id="IPR003737">
    <property type="entry name" value="GlcNAc_PI_deacetylase-related"/>
</dbReference>
<evidence type="ECO:0000313" key="1">
    <source>
        <dbReference type="EMBL" id="NNJ24989.1"/>
    </source>
</evidence>
<dbReference type="Proteomes" id="UP000609651">
    <property type="component" value="Unassembled WGS sequence"/>
</dbReference>
<dbReference type="EMBL" id="WTPX01000022">
    <property type="protein sequence ID" value="NNJ24989.1"/>
    <property type="molecule type" value="Genomic_DNA"/>
</dbReference>
<accession>A0ABX1VAA7</accession>
<name>A0ABX1VAA7_9PLAN</name>
<protein>
    <recommendedName>
        <fullName evidence="3">PIG-L family deacetylase</fullName>
    </recommendedName>
</protein>
<comment type="caution">
    <text evidence="1">The sequence shown here is derived from an EMBL/GenBank/DDBJ whole genome shotgun (WGS) entry which is preliminary data.</text>
</comment>
<evidence type="ECO:0008006" key="3">
    <source>
        <dbReference type="Google" id="ProtNLM"/>
    </source>
</evidence>
<dbReference type="InterPro" id="IPR024078">
    <property type="entry name" value="LmbE-like_dom_sf"/>
</dbReference>
<dbReference type="Gene3D" id="3.40.50.10320">
    <property type="entry name" value="LmbE-like"/>
    <property type="match status" value="1"/>
</dbReference>
<dbReference type="SUPFAM" id="SSF102588">
    <property type="entry name" value="LmbE-like"/>
    <property type="match status" value="1"/>
</dbReference>
<reference evidence="1 2" key="1">
    <citation type="journal article" date="2020" name="Syst. Appl. Microbiol.">
        <title>Alienimonas chondri sp. nov., a novel planctomycete isolated from the biofilm of the red alga Chondrus crispus.</title>
        <authorList>
            <person name="Vitorino I."/>
            <person name="Albuquerque L."/>
            <person name="Wiegand S."/>
            <person name="Kallscheuer N."/>
            <person name="da Costa M.S."/>
            <person name="Lobo-da-Cunha A."/>
            <person name="Jogler C."/>
            <person name="Lage O.M."/>
        </authorList>
    </citation>
    <scope>NUCLEOTIDE SEQUENCE [LARGE SCALE GENOMIC DNA]</scope>
    <source>
        <strain evidence="1 2">LzC2</strain>
    </source>
</reference>
<dbReference type="Pfam" id="PF02585">
    <property type="entry name" value="PIG-L"/>
    <property type="match status" value="1"/>
</dbReference>
<proteinExistence type="predicted"/>
<gene>
    <name evidence="1" type="ORF">LzC2_10510</name>
</gene>
<dbReference type="RefSeq" id="WP_171184515.1">
    <property type="nucleotide sequence ID" value="NZ_WTPX01000022.1"/>
</dbReference>
<sequence length="212" mass="23742">MFHPSLTGVREVLCLGAHPDDIEIGCGGTLLRLLAENPGVRVTWVVFSGEGERRDEALRGADLFLNDAGERAVHVERFRDSYFPFDSGLKDRFHELAAGVSPDIVFTHRRDDAHQDHRAVAELTWCAFRDHLIFEYEIPKYEGDLAPPNLFVPLDASTADRKIAQLAEAFPSQAARRWFTADTFRGLLRLRGVEANAVSGVAEAFHCRKLVL</sequence>
<dbReference type="PANTHER" id="PTHR12993:SF30">
    <property type="entry name" value="N-ACETYL-ALPHA-D-GLUCOSAMINYL L-MALATE DEACETYLASE 1"/>
    <property type="match status" value="1"/>
</dbReference>
<keyword evidence="2" id="KW-1185">Reference proteome</keyword>
<organism evidence="1 2">
    <name type="scientific">Alienimonas chondri</name>
    <dbReference type="NCBI Taxonomy" id="2681879"/>
    <lineage>
        <taxon>Bacteria</taxon>
        <taxon>Pseudomonadati</taxon>
        <taxon>Planctomycetota</taxon>
        <taxon>Planctomycetia</taxon>
        <taxon>Planctomycetales</taxon>
        <taxon>Planctomycetaceae</taxon>
        <taxon>Alienimonas</taxon>
    </lineage>
</organism>
<evidence type="ECO:0000313" key="2">
    <source>
        <dbReference type="Proteomes" id="UP000609651"/>
    </source>
</evidence>
<dbReference type="PANTHER" id="PTHR12993">
    <property type="entry name" value="N-ACETYLGLUCOSAMINYL-PHOSPHATIDYLINOSITOL DE-N-ACETYLASE-RELATED"/>
    <property type="match status" value="1"/>
</dbReference>